<keyword evidence="4" id="KW-0812">Transmembrane</keyword>
<dbReference type="PROSITE" id="PS50977">
    <property type="entry name" value="HTH_TETR_2"/>
    <property type="match status" value="1"/>
</dbReference>
<proteinExistence type="predicted"/>
<dbReference type="GO" id="GO:0003700">
    <property type="term" value="F:DNA-binding transcription factor activity"/>
    <property type="evidence" value="ECO:0007669"/>
    <property type="project" value="TreeGrafter"/>
</dbReference>
<dbReference type="GO" id="GO:0000976">
    <property type="term" value="F:transcription cis-regulatory region binding"/>
    <property type="evidence" value="ECO:0007669"/>
    <property type="project" value="TreeGrafter"/>
</dbReference>
<dbReference type="Proteomes" id="UP000519004">
    <property type="component" value="Unassembled WGS sequence"/>
</dbReference>
<evidence type="ECO:0000256" key="1">
    <source>
        <dbReference type="ARBA" id="ARBA00023125"/>
    </source>
</evidence>
<reference evidence="6 7" key="1">
    <citation type="submission" date="2020-08" db="EMBL/GenBank/DDBJ databases">
        <title>Genomic Encyclopedia of Type Strains, Phase IV (KMG-IV): sequencing the most valuable type-strain genomes for metagenomic binning, comparative biology and taxonomic classification.</title>
        <authorList>
            <person name="Goeker M."/>
        </authorList>
    </citation>
    <scope>NUCLEOTIDE SEQUENCE [LARGE SCALE GENOMIC DNA]</scope>
    <source>
        <strain evidence="6 7">DSM 25897</strain>
    </source>
</reference>
<evidence type="ECO:0000256" key="2">
    <source>
        <dbReference type="PROSITE-ProRule" id="PRU00335"/>
    </source>
</evidence>
<keyword evidence="4" id="KW-0472">Membrane</keyword>
<dbReference type="PANTHER" id="PTHR30055:SF223">
    <property type="entry name" value="HTH-TYPE TRANSCRIPTIONAL REGULATOR UIDR"/>
    <property type="match status" value="1"/>
</dbReference>
<dbReference type="PANTHER" id="PTHR30055">
    <property type="entry name" value="HTH-TYPE TRANSCRIPTIONAL REGULATOR RUTR"/>
    <property type="match status" value="1"/>
</dbReference>
<protein>
    <submittedName>
        <fullName evidence="6">AcrR family transcriptional regulator</fullName>
    </submittedName>
</protein>
<dbReference type="Pfam" id="PF00440">
    <property type="entry name" value="TetR_N"/>
    <property type="match status" value="1"/>
</dbReference>
<keyword evidence="4" id="KW-1133">Transmembrane helix</keyword>
<feature type="DNA-binding region" description="H-T-H motif" evidence="2">
    <location>
        <begin position="47"/>
        <end position="66"/>
    </location>
</feature>
<name>A0A7W7XZJ6_9GAMM</name>
<feature type="domain" description="HTH tetR-type" evidence="5">
    <location>
        <begin position="24"/>
        <end position="84"/>
    </location>
</feature>
<evidence type="ECO:0000259" key="5">
    <source>
        <dbReference type="PROSITE" id="PS50977"/>
    </source>
</evidence>
<feature type="transmembrane region" description="Helical" evidence="4">
    <location>
        <begin position="172"/>
        <end position="191"/>
    </location>
</feature>
<organism evidence="6 7">
    <name type="scientific">Rehaibacterium terrae</name>
    <dbReference type="NCBI Taxonomy" id="1341696"/>
    <lineage>
        <taxon>Bacteria</taxon>
        <taxon>Pseudomonadati</taxon>
        <taxon>Pseudomonadota</taxon>
        <taxon>Gammaproteobacteria</taxon>
        <taxon>Lysobacterales</taxon>
        <taxon>Lysobacteraceae</taxon>
        <taxon>Rehaibacterium</taxon>
    </lineage>
</organism>
<keyword evidence="1 2" id="KW-0238">DNA-binding</keyword>
<accession>A0A7W7XZJ6</accession>
<evidence type="ECO:0000313" key="6">
    <source>
        <dbReference type="EMBL" id="MBB5015369.1"/>
    </source>
</evidence>
<feature type="compositionally biased region" description="Basic residues" evidence="3">
    <location>
        <begin position="1"/>
        <end position="14"/>
    </location>
</feature>
<dbReference type="SUPFAM" id="SSF48498">
    <property type="entry name" value="Tetracyclin repressor-like, C-terminal domain"/>
    <property type="match status" value="1"/>
</dbReference>
<gene>
    <name evidence="6" type="ORF">HNQ58_001267</name>
</gene>
<dbReference type="InterPro" id="IPR009057">
    <property type="entry name" value="Homeodomain-like_sf"/>
</dbReference>
<evidence type="ECO:0000256" key="3">
    <source>
        <dbReference type="SAM" id="MobiDB-lite"/>
    </source>
</evidence>
<dbReference type="Gene3D" id="1.10.357.10">
    <property type="entry name" value="Tetracycline Repressor, domain 2"/>
    <property type="match status" value="1"/>
</dbReference>
<dbReference type="AlphaFoldDB" id="A0A7W7XZJ6"/>
<comment type="caution">
    <text evidence="6">The sequence shown here is derived from an EMBL/GenBank/DDBJ whole genome shotgun (WGS) entry which is preliminary data.</text>
</comment>
<evidence type="ECO:0000256" key="4">
    <source>
        <dbReference type="SAM" id="Phobius"/>
    </source>
</evidence>
<dbReference type="InterPro" id="IPR001647">
    <property type="entry name" value="HTH_TetR"/>
</dbReference>
<dbReference type="RefSeq" id="WP_183948063.1">
    <property type="nucleotide sequence ID" value="NZ_JACHHX010000007.1"/>
</dbReference>
<dbReference type="InterPro" id="IPR050109">
    <property type="entry name" value="HTH-type_TetR-like_transc_reg"/>
</dbReference>
<dbReference type="SUPFAM" id="SSF46689">
    <property type="entry name" value="Homeodomain-like"/>
    <property type="match status" value="1"/>
</dbReference>
<dbReference type="PRINTS" id="PR00455">
    <property type="entry name" value="HTHTETR"/>
</dbReference>
<evidence type="ECO:0000313" key="7">
    <source>
        <dbReference type="Proteomes" id="UP000519004"/>
    </source>
</evidence>
<dbReference type="InterPro" id="IPR036271">
    <property type="entry name" value="Tet_transcr_reg_TetR-rel_C_sf"/>
</dbReference>
<feature type="region of interest" description="Disordered" evidence="3">
    <location>
        <begin position="1"/>
        <end position="22"/>
    </location>
</feature>
<sequence>MDKRSPPRRGRRPGRPSEPQAEALDARERLLDAALDRFVKEGIAASTLRAIADQAGVTPALLHYYFGDRQQLVEAVIEDRLMPALAGLRGAIGQAGGDLRALVRGFVAAAFALAETHPWLPPLWVREVLSEGGALRGLLRERIAPMVPLALAQRFAEAQRHGRLNAELDPRLLVVSLVGLTLFPLAAAPIWRDIFDAGDVGREQLLLHTLALLENGLELDHDD</sequence>
<keyword evidence="7" id="KW-1185">Reference proteome</keyword>
<dbReference type="EMBL" id="JACHHX010000007">
    <property type="protein sequence ID" value="MBB5015369.1"/>
    <property type="molecule type" value="Genomic_DNA"/>
</dbReference>